<dbReference type="Proteomes" id="UP000002429">
    <property type="component" value="Chromosome"/>
</dbReference>
<evidence type="ECO:0000313" key="3">
    <source>
        <dbReference type="EMBL" id="ABF07437.1"/>
    </source>
</evidence>
<gene>
    <name evidence="3" type="ordered locus">Rmet_0551</name>
</gene>
<dbReference type="Pfam" id="PF10460">
    <property type="entry name" value="Peptidase_M30"/>
    <property type="match status" value="1"/>
</dbReference>
<keyword evidence="3" id="KW-0812">Transmembrane</keyword>
<reference evidence="4" key="1">
    <citation type="journal article" date="2010" name="PLoS ONE">
        <title>The complete genome sequence of Cupriavidus metallidurans strain CH34, a master survivalist in harsh and anthropogenic environments.</title>
        <authorList>
            <person name="Janssen P.J."/>
            <person name="Van Houdt R."/>
            <person name="Moors H."/>
            <person name="Monsieurs P."/>
            <person name="Morin N."/>
            <person name="Michaux A."/>
            <person name="Benotmane M.A."/>
            <person name="Leys N."/>
            <person name="Vallaeys T."/>
            <person name="Lapidus A."/>
            <person name="Monchy S."/>
            <person name="Medigue C."/>
            <person name="Taghavi S."/>
            <person name="McCorkle S."/>
            <person name="Dunn J."/>
            <person name="van der Lelie D."/>
            <person name="Mergeay M."/>
        </authorList>
    </citation>
    <scope>NUCLEOTIDE SEQUENCE [LARGE SCALE GENOMIC DNA]</scope>
    <source>
        <strain evidence="4">ATCC 43123 / DSM 2839 / NBRC 102507 / CH34</strain>
    </source>
</reference>
<organism evidence="3 4">
    <name type="scientific">Cupriavidus metallidurans (strain ATCC 43123 / DSM 2839 / NBRC 102507 / CH34)</name>
    <name type="common">Ralstonia metallidurans</name>
    <dbReference type="NCBI Taxonomy" id="266264"/>
    <lineage>
        <taxon>Bacteria</taxon>
        <taxon>Pseudomonadati</taxon>
        <taxon>Pseudomonadota</taxon>
        <taxon>Betaproteobacteria</taxon>
        <taxon>Burkholderiales</taxon>
        <taxon>Burkholderiaceae</taxon>
        <taxon>Cupriavidus</taxon>
    </lineage>
</organism>
<dbReference type="HOGENOM" id="CLU_034937_0_0_4"/>
<sequence length="577" mass="60324">MRQNLARASACVRPFPRVSGWAGLAAMSVLALAACGGGGDGGSGTTATPSTATTTTTTTTTTPPAAPAPLLVTGLDPSCSGCGAASASSYAGAGTGIWGRAPGSSDMDVQYAISGVAGRSISLMLTNLSNTLVAMPASVSSSVAADMLSPQALSAVSDAEATQRAIGEYNRAGWVDTLQNGPEPRLSTMGVSAPLSATVGLAVGAQKSWYHTDKTTRPATLRTQVTAPGNVRVNFWVEDAEFTAGNITQAMVDGLAAAFANSGGIYDKLVNIGGPVWGPNSYGGTMLPDGQPLDIVILNFNRDGQPFGTVGYFWSMHNFLKSSAQNSNEAISLYLDSETLSLGGASGLQSVKTVMAHEGTHMQNFYRRQVSMGAAYAYDTWLEEMTAMQMEDFQSHDIDPTYNPIRDLRLPDFYRYGAYNCNVLQFTGFGASCESYSVSGSLGGFLNRQLGLAFYKDLLTRATTGSKTVLDQAIRAAQPGWTFEQALLNWKVTTTAALPAASAPAGFGYPGRTDGVYVLPQIDPSLPAYAALRKLPAIAPIFLQGYGTYAAARSDSNGVYSDKVRVPAGAALSVVVY</sequence>
<accession>Q1LQY9</accession>
<evidence type="ECO:0000256" key="1">
    <source>
        <dbReference type="SAM" id="MobiDB-lite"/>
    </source>
</evidence>
<dbReference type="AlphaFoldDB" id="Q1LQY9"/>
<feature type="chain" id="PRO_5004193646" evidence="2">
    <location>
        <begin position="34"/>
        <end position="577"/>
    </location>
</feature>
<evidence type="ECO:0000256" key="2">
    <source>
        <dbReference type="SAM" id="SignalP"/>
    </source>
</evidence>
<keyword evidence="4" id="KW-1185">Reference proteome</keyword>
<name>Q1LQY9_CUPMC</name>
<keyword evidence="3" id="KW-0472">Membrane</keyword>
<proteinExistence type="predicted"/>
<dbReference type="KEGG" id="rme:Rmet_0551"/>
<protein>
    <submittedName>
        <fullName evidence="3">Hypothetical transmembrane protein</fullName>
    </submittedName>
</protein>
<dbReference type="RefSeq" id="WP_011515413.1">
    <property type="nucleotide sequence ID" value="NC_007973.1"/>
</dbReference>
<keyword evidence="2" id="KW-0732">Signal</keyword>
<feature type="compositionally biased region" description="Low complexity" evidence="1">
    <location>
        <begin position="45"/>
        <end position="66"/>
    </location>
</feature>
<dbReference type="eggNOG" id="ENOG502Z9CN">
    <property type="taxonomic scope" value="Bacteria"/>
</dbReference>
<dbReference type="PROSITE" id="PS51257">
    <property type="entry name" value="PROKAR_LIPOPROTEIN"/>
    <property type="match status" value="1"/>
</dbReference>
<feature type="signal peptide" evidence="2">
    <location>
        <begin position="1"/>
        <end position="33"/>
    </location>
</feature>
<dbReference type="EMBL" id="CP000352">
    <property type="protein sequence ID" value="ABF07437.1"/>
    <property type="molecule type" value="Genomic_DNA"/>
</dbReference>
<evidence type="ECO:0000313" key="4">
    <source>
        <dbReference type="Proteomes" id="UP000002429"/>
    </source>
</evidence>
<dbReference type="InterPro" id="IPR019501">
    <property type="entry name" value="Peptidase_M30_hyicolysin"/>
</dbReference>
<dbReference type="STRING" id="266264.Rmet_0551"/>
<feature type="region of interest" description="Disordered" evidence="1">
    <location>
        <begin position="41"/>
        <end position="66"/>
    </location>
</feature>